<reference evidence="8 9" key="1">
    <citation type="journal article" date="2015" name="Genome Announc.">
        <title>Complete Genome Sequence of Methylobacterium aquaticum Strain 22A, Isolated from Racomitrium japonicum Moss.</title>
        <authorList>
            <person name="Tani A."/>
            <person name="Ogura Y."/>
            <person name="Hayashi T."/>
            <person name="Kimbara K."/>
        </authorList>
    </citation>
    <scope>NUCLEOTIDE SEQUENCE [LARGE SCALE GENOMIC DNA]</scope>
    <source>
        <strain evidence="8 9">MA-22A</strain>
        <plasmid evidence="9">Plasmid pMaq22A_2p DNA</plasmid>
    </source>
</reference>
<feature type="transmembrane region" description="Helical" evidence="6">
    <location>
        <begin position="398"/>
        <end position="420"/>
    </location>
</feature>
<accession>A0A0C6FWH5</accession>
<dbReference type="Proteomes" id="UP000061432">
    <property type="component" value="Plasmid pMaq22A_2p"/>
</dbReference>
<keyword evidence="3 6" id="KW-0812">Transmembrane</keyword>
<feature type="transmembrane region" description="Helical" evidence="6">
    <location>
        <begin position="141"/>
        <end position="164"/>
    </location>
</feature>
<dbReference type="SUPFAM" id="SSF103473">
    <property type="entry name" value="MFS general substrate transporter"/>
    <property type="match status" value="1"/>
</dbReference>
<dbReference type="InterPro" id="IPR011701">
    <property type="entry name" value="MFS"/>
</dbReference>
<dbReference type="EMBL" id="AP014706">
    <property type="protein sequence ID" value="BAQ49944.1"/>
    <property type="molecule type" value="Genomic_DNA"/>
</dbReference>
<evidence type="ECO:0000256" key="3">
    <source>
        <dbReference type="ARBA" id="ARBA00022692"/>
    </source>
</evidence>
<evidence type="ECO:0000259" key="7">
    <source>
        <dbReference type="PROSITE" id="PS50850"/>
    </source>
</evidence>
<gene>
    <name evidence="8" type="primary">proP</name>
    <name evidence="8" type="ORF">Maq22A_2p40775</name>
</gene>
<evidence type="ECO:0000256" key="2">
    <source>
        <dbReference type="ARBA" id="ARBA00022475"/>
    </source>
</evidence>
<keyword evidence="8" id="KW-0614">Plasmid</keyword>
<feature type="transmembrane region" description="Helical" evidence="6">
    <location>
        <begin position="372"/>
        <end position="392"/>
    </location>
</feature>
<dbReference type="PANTHER" id="PTHR11662:SF399">
    <property type="entry name" value="FI19708P1-RELATED"/>
    <property type="match status" value="1"/>
</dbReference>
<feature type="transmembrane region" description="Helical" evidence="6">
    <location>
        <begin position="334"/>
        <end position="360"/>
    </location>
</feature>
<keyword evidence="4 6" id="KW-1133">Transmembrane helix</keyword>
<keyword evidence="5 6" id="KW-0472">Membrane</keyword>
<dbReference type="InterPro" id="IPR036259">
    <property type="entry name" value="MFS_trans_sf"/>
</dbReference>
<feature type="transmembrane region" description="Helical" evidence="6">
    <location>
        <begin position="235"/>
        <end position="253"/>
    </location>
</feature>
<dbReference type="PATRIC" id="fig|270351.10.peg.7077"/>
<geneLocation type="plasmid" evidence="9">
    <name>pMaq22A_2p DNA</name>
</geneLocation>
<feature type="transmembrane region" description="Helical" evidence="6">
    <location>
        <begin position="170"/>
        <end position="191"/>
    </location>
</feature>
<dbReference type="InterPro" id="IPR020846">
    <property type="entry name" value="MFS_dom"/>
</dbReference>
<dbReference type="InterPro" id="IPR050382">
    <property type="entry name" value="MFS_Na/Anion_cotransporter"/>
</dbReference>
<comment type="subcellular location">
    <subcellularLocation>
        <location evidence="1">Cell membrane</location>
        <topology evidence="1">Multi-pass membrane protein</topology>
    </subcellularLocation>
</comment>
<dbReference type="PIRSF" id="PIRSF002808">
    <property type="entry name" value="Hexose_phosphate_transp"/>
    <property type="match status" value="1"/>
</dbReference>
<feature type="transmembrane region" description="Helical" evidence="6">
    <location>
        <begin position="273"/>
        <end position="291"/>
    </location>
</feature>
<dbReference type="InterPro" id="IPR000849">
    <property type="entry name" value="Sugar_P_transporter"/>
</dbReference>
<dbReference type="KEGG" id="maqu:Maq22A_2p40775"/>
<dbReference type="PROSITE" id="PS50850">
    <property type="entry name" value="MFS"/>
    <property type="match status" value="1"/>
</dbReference>
<evidence type="ECO:0000256" key="4">
    <source>
        <dbReference type="ARBA" id="ARBA00022989"/>
    </source>
</evidence>
<proteinExistence type="predicted"/>
<protein>
    <submittedName>
        <fullName evidence="8">Major facilitator superfamily MFS_1</fullName>
    </submittedName>
</protein>
<feature type="transmembrane region" description="Helical" evidence="6">
    <location>
        <begin position="16"/>
        <end position="36"/>
    </location>
</feature>
<feature type="transmembrane region" description="Helical" evidence="6">
    <location>
        <begin position="83"/>
        <end position="103"/>
    </location>
</feature>
<evidence type="ECO:0000256" key="1">
    <source>
        <dbReference type="ARBA" id="ARBA00004651"/>
    </source>
</evidence>
<dbReference type="PANTHER" id="PTHR11662">
    <property type="entry name" value="SOLUTE CARRIER FAMILY 17"/>
    <property type="match status" value="1"/>
</dbReference>
<feature type="transmembrane region" description="Helical" evidence="6">
    <location>
        <begin position="311"/>
        <end position="328"/>
    </location>
</feature>
<evidence type="ECO:0000256" key="5">
    <source>
        <dbReference type="ARBA" id="ARBA00023136"/>
    </source>
</evidence>
<evidence type="ECO:0000313" key="9">
    <source>
        <dbReference type="Proteomes" id="UP000061432"/>
    </source>
</evidence>
<dbReference type="GO" id="GO:0005886">
    <property type="term" value="C:plasma membrane"/>
    <property type="evidence" value="ECO:0007669"/>
    <property type="project" value="UniProtKB-SubCell"/>
</dbReference>
<dbReference type="CDD" id="cd17319">
    <property type="entry name" value="MFS_ExuT_GudP_like"/>
    <property type="match status" value="1"/>
</dbReference>
<organism evidence="8 9">
    <name type="scientific">Methylobacterium aquaticum</name>
    <dbReference type="NCBI Taxonomy" id="270351"/>
    <lineage>
        <taxon>Bacteria</taxon>
        <taxon>Pseudomonadati</taxon>
        <taxon>Pseudomonadota</taxon>
        <taxon>Alphaproteobacteria</taxon>
        <taxon>Hyphomicrobiales</taxon>
        <taxon>Methylobacteriaceae</taxon>
        <taxon>Methylobacterium</taxon>
    </lineage>
</organism>
<reference evidence="9" key="2">
    <citation type="submission" date="2015-01" db="EMBL/GenBank/DDBJ databases">
        <title>Complete genome sequence of Methylobacterium aquaticum strain 22A.</title>
        <authorList>
            <person name="Tani A."/>
            <person name="Ogura Y."/>
            <person name="Hayashi T."/>
        </authorList>
    </citation>
    <scope>NUCLEOTIDE SEQUENCE [LARGE SCALE GENOMIC DNA]</scope>
    <source>
        <strain evidence="9">MA-22A</strain>
        <plasmid evidence="9">Plasmid pMaq22A_2p DNA</plasmid>
    </source>
</reference>
<keyword evidence="2" id="KW-1003">Cell membrane</keyword>
<dbReference type="OrthoDB" id="272777at2"/>
<evidence type="ECO:0000313" key="8">
    <source>
        <dbReference type="EMBL" id="BAQ49944.1"/>
    </source>
</evidence>
<dbReference type="GO" id="GO:0022857">
    <property type="term" value="F:transmembrane transporter activity"/>
    <property type="evidence" value="ECO:0007669"/>
    <property type="project" value="InterPro"/>
</dbReference>
<sequence length="447" mass="47007">MSRDNKGKTPMPRRRIWIYVLMFALSTINYVDRVVLSVSATSITREFGITPVELGYLFSSFLWLYVVCLVPMGMLVDRFGSRVVNAAGIGLWSAATALTALASGLGGFVVARIAMGIGESTTYPAAGRVIREWIPRSERALFAAIFNAGAYFGPAIGGIALAWLVEAAGWRAAFLACGAAGFVWLAAWLVWYRRPERAGWLDPRERDLILGEREPDAAAPAAAPSSLGRLLASRAMLGLMLTQGCAVYTQYLFLTWLPNYFQTERGMPMLKSGAMMAIPYLGAVILTTLVGRFSDARLDAAAAASGERRRVAAFAMLAGAVILLAPVTSSVPLVLLLIMIALAGVASTVALNIALVGDLIASSADAGRATGLLILGGNIFGILAPIVTGYVVQATGSFDAAFLVAGGLLLIGAASIFLLARHPIGATAPSLPANPGPVHVLPAAERP</sequence>
<name>A0A0C6FWH5_9HYPH</name>
<dbReference type="AlphaFoldDB" id="A0A0C6FWH5"/>
<dbReference type="Gene3D" id="1.20.1250.20">
    <property type="entry name" value="MFS general substrate transporter like domains"/>
    <property type="match status" value="2"/>
</dbReference>
<evidence type="ECO:0000256" key="6">
    <source>
        <dbReference type="SAM" id="Phobius"/>
    </source>
</evidence>
<feature type="domain" description="Major facilitator superfamily (MFS) profile" evidence="7">
    <location>
        <begin position="18"/>
        <end position="424"/>
    </location>
</feature>
<feature type="transmembrane region" description="Helical" evidence="6">
    <location>
        <begin position="56"/>
        <end position="76"/>
    </location>
</feature>
<dbReference type="Pfam" id="PF07690">
    <property type="entry name" value="MFS_1"/>
    <property type="match status" value="2"/>
</dbReference>